<dbReference type="EMBL" id="JAVIJP010000036">
    <property type="protein sequence ID" value="KAL3628405.1"/>
    <property type="molecule type" value="Genomic_DNA"/>
</dbReference>
<proteinExistence type="predicted"/>
<organism evidence="1 2">
    <name type="scientific">Castilleja foliolosa</name>
    <dbReference type="NCBI Taxonomy" id="1961234"/>
    <lineage>
        <taxon>Eukaryota</taxon>
        <taxon>Viridiplantae</taxon>
        <taxon>Streptophyta</taxon>
        <taxon>Embryophyta</taxon>
        <taxon>Tracheophyta</taxon>
        <taxon>Spermatophyta</taxon>
        <taxon>Magnoliopsida</taxon>
        <taxon>eudicotyledons</taxon>
        <taxon>Gunneridae</taxon>
        <taxon>Pentapetalae</taxon>
        <taxon>asterids</taxon>
        <taxon>lamiids</taxon>
        <taxon>Lamiales</taxon>
        <taxon>Orobanchaceae</taxon>
        <taxon>Pedicularideae</taxon>
        <taxon>Castillejinae</taxon>
        <taxon>Castilleja</taxon>
    </lineage>
</organism>
<dbReference type="Proteomes" id="UP001632038">
    <property type="component" value="Unassembled WGS sequence"/>
</dbReference>
<protein>
    <submittedName>
        <fullName evidence="1">Uncharacterized protein</fullName>
    </submittedName>
</protein>
<reference evidence="2" key="1">
    <citation type="journal article" date="2024" name="IScience">
        <title>Strigolactones Initiate the Formation of Haustorium-like Structures in Castilleja.</title>
        <authorList>
            <person name="Buerger M."/>
            <person name="Peterson D."/>
            <person name="Chory J."/>
        </authorList>
    </citation>
    <scope>NUCLEOTIDE SEQUENCE [LARGE SCALE GENOMIC DNA]</scope>
</reference>
<accession>A0ABD3CI20</accession>
<evidence type="ECO:0000313" key="2">
    <source>
        <dbReference type="Proteomes" id="UP001632038"/>
    </source>
</evidence>
<dbReference type="AlphaFoldDB" id="A0ABD3CI20"/>
<sequence>MGTTEVHETPIWVDRKGIKANITENYTTQSKFTYGLVMEDIKTRDEHPNIACNAPNVGR</sequence>
<keyword evidence="2" id="KW-1185">Reference proteome</keyword>
<comment type="caution">
    <text evidence="1">The sequence shown here is derived from an EMBL/GenBank/DDBJ whole genome shotgun (WGS) entry which is preliminary data.</text>
</comment>
<gene>
    <name evidence="1" type="ORF">CASFOL_027451</name>
</gene>
<evidence type="ECO:0000313" key="1">
    <source>
        <dbReference type="EMBL" id="KAL3628405.1"/>
    </source>
</evidence>
<name>A0ABD3CI20_9LAMI</name>